<dbReference type="Proteomes" id="UP000247233">
    <property type="component" value="Unassembled WGS sequence"/>
</dbReference>
<evidence type="ECO:0000313" key="1">
    <source>
        <dbReference type="EMBL" id="PWY67923.1"/>
    </source>
</evidence>
<gene>
    <name evidence="1" type="ORF">BO70DRAFT_356255</name>
</gene>
<keyword evidence="2" id="KW-1185">Reference proteome</keyword>
<dbReference type="RefSeq" id="XP_025395134.1">
    <property type="nucleotide sequence ID" value="XM_025541928.1"/>
</dbReference>
<proteinExistence type="predicted"/>
<reference evidence="1 2" key="1">
    <citation type="submission" date="2016-12" db="EMBL/GenBank/DDBJ databases">
        <title>The genomes of Aspergillus section Nigri reveals drivers in fungal speciation.</title>
        <authorList>
            <consortium name="DOE Joint Genome Institute"/>
            <person name="Vesth T.C."/>
            <person name="Nybo J."/>
            <person name="Theobald S."/>
            <person name="Brandl J."/>
            <person name="Frisvad J.C."/>
            <person name="Nielsen K.F."/>
            <person name="Lyhne E.K."/>
            <person name="Kogle M.E."/>
            <person name="Kuo A."/>
            <person name="Riley R."/>
            <person name="Clum A."/>
            <person name="Nolan M."/>
            <person name="Lipzen A."/>
            <person name="Salamov A."/>
            <person name="Henrissat B."/>
            <person name="Wiebenga A."/>
            <person name="De Vries R.P."/>
            <person name="Grigoriev I.V."/>
            <person name="Mortensen U.H."/>
            <person name="Andersen M.R."/>
            <person name="Baker S.E."/>
        </authorList>
    </citation>
    <scope>NUCLEOTIDE SEQUENCE [LARGE SCALE GENOMIC DNA]</scope>
    <source>
        <strain evidence="1 2">CBS 117.55</strain>
    </source>
</reference>
<dbReference type="VEuPathDB" id="FungiDB:BO70DRAFT_356255"/>
<name>A0A317V0X1_9EURO</name>
<dbReference type="STRING" id="1448321.A0A317V0X1"/>
<dbReference type="InterPro" id="IPR036047">
    <property type="entry name" value="F-box-like_dom_sf"/>
</dbReference>
<sequence length="303" mass="34680">MTLGIMDSSVSNGATATRGQEAGRLPVHNKYYNSMDPSTATRQALATPELRELIFRQLHWRALFSAQRVCRSWNSQIRDSSFFQEVLFLKPFKHAPVERSVNPILAEVFPFFFRNNETVYPQCKDDGCTLGELDMIKNPSRKAAYLRPEASWRRMLVQQPPIRTLGVYRASFGPFGFGGKYVALQIREDRKAQDGARMAMLFELLCLDKTLTRTFEDVNVLWSEESANDHAYYENGEWLDITPIPEVMLVNIFARGCSDSDFECDDQEVVDGIQASYRSLGLTPQTLGDEWETTVKMWQGTWD</sequence>
<evidence type="ECO:0000313" key="2">
    <source>
        <dbReference type="Proteomes" id="UP000247233"/>
    </source>
</evidence>
<evidence type="ECO:0008006" key="3">
    <source>
        <dbReference type="Google" id="ProtNLM"/>
    </source>
</evidence>
<organism evidence="1 2">
    <name type="scientific">Aspergillus heteromorphus CBS 117.55</name>
    <dbReference type="NCBI Taxonomy" id="1448321"/>
    <lineage>
        <taxon>Eukaryota</taxon>
        <taxon>Fungi</taxon>
        <taxon>Dikarya</taxon>
        <taxon>Ascomycota</taxon>
        <taxon>Pezizomycotina</taxon>
        <taxon>Eurotiomycetes</taxon>
        <taxon>Eurotiomycetidae</taxon>
        <taxon>Eurotiales</taxon>
        <taxon>Aspergillaceae</taxon>
        <taxon>Aspergillus</taxon>
        <taxon>Aspergillus subgen. Circumdati</taxon>
    </lineage>
</organism>
<dbReference type="SUPFAM" id="SSF81383">
    <property type="entry name" value="F-box domain"/>
    <property type="match status" value="1"/>
</dbReference>
<protein>
    <recommendedName>
        <fullName evidence="3">F-box domain-containing protein</fullName>
    </recommendedName>
</protein>
<dbReference type="EMBL" id="MSFL01000039">
    <property type="protein sequence ID" value="PWY67923.1"/>
    <property type="molecule type" value="Genomic_DNA"/>
</dbReference>
<dbReference type="AlphaFoldDB" id="A0A317V0X1"/>
<comment type="caution">
    <text evidence="1">The sequence shown here is derived from an EMBL/GenBank/DDBJ whole genome shotgun (WGS) entry which is preliminary data.</text>
</comment>
<accession>A0A317V0X1</accession>
<dbReference type="OrthoDB" id="3800738at2759"/>
<dbReference type="GeneID" id="37064165"/>